<dbReference type="SUPFAM" id="SSF51621">
    <property type="entry name" value="Phosphoenolpyruvate/pyruvate domain"/>
    <property type="match status" value="1"/>
</dbReference>
<gene>
    <name evidence="8" type="ORF">J1C56_15355</name>
</gene>
<sequence>MRLRSLLYVPAHAERFVAKAHERGADAIILDLEDSVPVGSKLAARDALSAAVRHVGQAGARVFVRINADADLRFDDAAAAVLAGVTGLMVPKLAAVEDLDRLVAHLVPFEGEQTPFIGLVEEPGAVLDARSLAAHPRVIGLALGGEDFATAMGAEPTPEVLRFPKQLVHMAAKASDKLSFGLLRSIADYADIDGIRVATAEAKAFGFDGATCVHPSAIAVLNAGFSPTEAELDWARRVIAEAEKAERKSHGAFVFEGKMVDAPVIARAHAILAKA</sequence>
<dbReference type="PIRSF" id="PIRSF015582">
    <property type="entry name" value="Cit_lyase_B"/>
    <property type="match status" value="1"/>
</dbReference>
<proteinExistence type="inferred from homology"/>
<evidence type="ECO:0000256" key="3">
    <source>
        <dbReference type="ARBA" id="ARBA00022723"/>
    </source>
</evidence>
<protein>
    <submittedName>
        <fullName evidence="8">CoA ester lyase</fullName>
    </submittedName>
</protein>
<evidence type="ECO:0000256" key="6">
    <source>
        <dbReference type="PIRSR" id="PIRSR015582-2"/>
    </source>
</evidence>
<dbReference type="GO" id="GO:0000287">
    <property type="term" value="F:magnesium ion binding"/>
    <property type="evidence" value="ECO:0007669"/>
    <property type="project" value="TreeGrafter"/>
</dbReference>
<dbReference type="GO" id="GO:0016829">
    <property type="term" value="F:lyase activity"/>
    <property type="evidence" value="ECO:0007669"/>
    <property type="project" value="UniProtKB-KW"/>
</dbReference>
<dbReference type="Proteomes" id="UP001138921">
    <property type="component" value="Unassembled WGS sequence"/>
</dbReference>
<evidence type="ECO:0000313" key="9">
    <source>
        <dbReference type="Proteomes" id="UP001138921"/>
    </source>
</evidence>
<dbReference type="RefSeq" id="WP_214390933.1">
    <property type="nucleotide sequence ID" value="NZ_JAFLWW010000004.1"/>
</dbReference>
<evidence type="ECO:0000256" key="1">
    <source>
        <dbReference type="ARBA" id="ARBA00001946"/>
    </source>
</evidence>
<dbReference type="PANTHER" id="PTHR32308:SF10">
    <property type="entry name" value="CITRATE LYASE SUBUNIT BETA"/>
    <property type="match status" value="1"/>
</dbReference>
<organism evidence="8 9">
    <name type="scientific">Aminobacter anthyllidis</name>
    <dbReference type="NCBI Taxonomy" id="1035067"/>
    <lineage>
        <taxon>Bacteria</taxon>
        <taxon>Pseudomonadati</taxon>
        <taxon>Pseudomonadota</taxon>
        <taxon>Alphaproteobacteria</taxon>
        <taxon>Hyphomicrobiales</taxon>
        <taxon>Phyllobacteriaceae</taxon>
        <taxon>Aminobacter</taxon>
    </lineage>
</organism>
<name>A0A9X1ABY9_9HYPH</name>
<dbReference type="EMBL" id="JAFLWW010000004">
    <property type="protein sequence ID" value="MBT1156974.1"/>
    <property type="molecule type" value="Genomic_DNA"/>
</dbReference>
<dbReference type="InterPro" id="IPR011206">
    <property type="entry name" value="Citrate_lyase_beta/mcl1/mcl2"/>
</dbReference>
<comment type="similarity">
    <text evidence="2">Belongs to the HpcH/HpaI aldolase family.</text>
</comment>
<dbReference type="PANTHER" id="PTHR32308">
    <property type="entry name" value="LYASE BETA SUBUNIT, PUTATIVE (AFU_ORTHOLOGUE AFUA_4G13030)-RELATED"/>
    <property type="match status" value="1"/>
</dbReference>
<accession>A0A9X1ABY9</accession>
<dbReference type="GO" id="GO:0006107">
    <property type="term" value="P:oxaloacetate metabolic process"/>
    <property type="evidence" value="ECO:0007669"/>
    <property type="project" value="TreeGrafter"/>
</dbReference>
<evidence type="ECO:0000256" key="5">
    <source>
        <dbReference type="PIRSR" id="PIRSR015582-1"/>
    </source>
</evidence>
<feature type="binding site" evidence="5">
    <location>
        <position position="65"/>
    </location>
    <ligand>
        <name>substrate</name>
    </ligand>
</feature>
<feature type="domain" description="HpcH/HpaI aldolase/citrate lyase" evidence="7">
    <location>
        <begin position="4"/>
        <end position="215"/>
    </location>
</feature>
<evidence type="ECO:0000256" key="2">
    <source>
        <dbReference type="ARBA" id="ARBA00005568"/>
    </source>
</evidence>
<dbReference type="InterPro" id="IPR040442">
    <property type="entry name" value="Pyrv_kinase-like_dom_sf"/>
</dbReference>
<dbReference type="InterPro" id="IPR015813">
    <property type="entry name" value="Pyrv/PenolPyrv_kinase-like_dom"/>
</dbReference>
<feature type="binding site" evidence="6">
    <location>
        <position position="147"/>
    </location>
    <ligand>
        <name>Mg(2+)</name>
        <dbReference type="ChEBI" id="CHEBI:18420"/>
    </ligand>
</feature>
<keyword evidence="4 6" id="KW-0460">Magnesium</keyword>
<comment type="cofactor">
    <cofactor evidence="1">
        <name>Mg(2+)</name>
        <dbReference type="ChEBI" id="CHEBI:18420"/>
    </cofactor>
</comment>
<evidence type="ECO:0000256" key="4">
    <source>
        <dbReference type="ARBA" id="ARBA00022842"/>
    </source>
</evidence>
<comment type="caution">
    <text evidence="8">The sequence shown here is derived from an EMBL/GenBank/DDBJ whole genome shotgun (WGS) entry which is preliminary data.</text>
</comment>
<dbReference type="Pfam" id="PF03328">
    <property type="entry name" value="HpcH_HpaI"/>
    <property type="match status" value="1"/>
</dbReference>
<feature type="binding site" evidence="6">
    <location>
        <position position="121"/>
    </location>
    <ligand>
        <name>Mg(2+)</name>
        <dbReference type="ChEBI" id="CHEBI:18420"/>
    </ligand>
</feature>
<keyword evidence="3 6" id="KW-0479">Metal-binding</keyword>
<keyword evidence="8" id="KW-0456">Lyase</keyword>
<feature type="binding site" evidence="5">
    <location>
        <position position="121"/>
    </location>
    <ligand>
        <name>substrate</name>
    </ligand>
</feature>
<evidence type="ECO:0000313" key="8">
    <source>
        <dbReference type="EMBL" id="MBT1156974.1"/>
    </source>
</evidence>
<reference evidence="8" key="2">
    <citation type="submission" date="2021-03" db="EMBL/GenBank/DDBJ databases">
        <authorList>
            <person name="Artuso I."/>
            <person name="Turrini P."/>
            <person name="Pirolo M."/>
            <person name="Lugli G.A."/>
            <person name="Ventura M."/>
            <person name="Visca P."/>
        </authorList>
    </citation>
    <scope>NUCLEOTIDE SEQUENCE</scope>
    <source>
        <strain evidence="8">LMG 26462</strain>
    </source>
</reference>
<reference evidence="8" key="1">
    <citation type="journal article" date="2021" name="Microorganisms">
        <title>Phylogenomic Reconstruction and Metabolic Potential of the Genus Aminobacter.</title>
        <authorList>
            <person name="Artuso I."/>
            <person name="Turrini P."/>
            <person name="Pirolo M."/>
            <person name="Lugli G.A."/>
            <person name="Ventura M."/>
            <person name="Visca P."/>
        </authorList>
    </citation>
    <scope>NUCLEOTIDE SEQUENCE</scope>
    <source>
        <strain evidence="8">LMG 26462</strain>
    </source>
</reference>
<dbReference type="AlphaFoldDB" id="A0A9X1ABY9"/>
<evidence type="ECO:0000259" key="7">
    <source>
        <dbReference type="Pfam" id="PF03328"/>
    </source>
</evidence>
<dbReference type="Gene3D" id="3.20.20.60">
    <property type="entry name" value="Phosphoenolpyruvate-binding domains"/>
    <property type="match status" value="1"/>
</dbReference>
<dbReference type="InterPro" id="IPR005000">
    <property type="entry name" value="Aldolase/citrate-lyase_domain"/>
</dbReference>
<keyword evidence="9" id="KW-1185">Reference proteome</keyword>